<dbReference type="EMBL" id="MU842843">
    <property type="protein sequence ID" value="KAK2031134.1"/>
    <property type="molecule type" value="Genomic_DNA"/>
</dbReference>
<feature type="transmembrane region" description="Helical" evidence="1">
    <location>
        <begin position="114"/>
        <end position="131"/>
    </location>
</feature>
<dbReference type="Proteomes" id="UP001232148">
    <property type="component" value="Unassembled WGS sequence"/>
</dbReference>
<organism evidence="2 3">
    <name type="scientific">Colletotrichum zoysiae</name>
    <dbReference type="NCBI Taxonomy" id="1216348"/>
    <lineage>
        <taxon>Eukaryota</taxon>
        <taxon>Fungi</taxon>
        <taxon>Dikarya</taxon>
        <taxon>Ascomycota</taxon>
        <taxon>Pezizomycotina</taxon>
        <taxon>Sordariomycetes</taxon>
        <taxon>Hypocreomycetidae</taxon>
        <taxon>Glomerellales</taxon>
        <taxon>Glomerellaceae</taxon>
        <taxon>Colletotrichum</taxon>
        <taxon>Colletotrichum graminicola species complex</taxon>
    </lineage>
</organism>
<keyword evidence="1" id="KW-0472">Membrane</keyword>
<evidence type="ECO:0000313" key="2">
    <source>
        <dbReference type="EMBL" id="KAK2031134.1"/>
    </source>
</evidence>
<keyword evidence="1" id="KW-0812">Transmembrane</keyword>
<gene>
    <name evidence="2" type="ORF">LX32DRAFT_287629</name>
</gene>
<dbReference type="AlphaFoldDB" id="A0AAD9HNE5"/>
<comment type="caution">
    <text evidence="2">The sequence shown here is derived from an EMBL/GenBank/DDBJ whole genome shotgun (WGS) entry which is preliminary data.</text>
</comment>
<accession>A0AAD9HNE5</accession>
<sequence>MGRMGMGIDRYGDAGGREFCMRKGRWTDHLGKCNVKGGFFPPPGPISLHGGNRVPVRVECWYSPSLNGYAGIAVVFGRERERERVFCLSLSVQLRVISRSLIAHLCVRRLTPGPFFFSLFFFFFSFFAFPFPPF</sequence>
<reference evidence="2" key="1">
    <citation type="submission" date="2021-06" db="EMBL/GenBank/DDBJ databases">
        <title>Comparative genomics, transcriptomics and evolutionary studies reveal genomic signatures of adaptation to plant cell wall in hemibiotrophic fungi.</title>
        <authorList>
            <consortium name="DOE Joint Genome Institute"/>
            <person name="Baroncelli R."/>
            <person name="Diaz J.F."/>
            <person name="Benocci T."/>
            <person name="Peng M."/>
            <person name="Battaglia E."/>
            <person name="Haridas S."/>
            <person name="Andreopoulos W."/>
            <person name="Labutti K."/>
            <person name="Pangilinan J."/>
            <person name="Floch G.L."/>
            <person name="Makela M.R."/>
            <person name="Henrissat B."/>
            <person name="Grigoriev I.V."/>
            <person name="Crouch J.A."/>
            <person name="De Vries R.P."/>
            <person name="Sukno S.A."/>
            <person name="Thon M.R."/>
        </authorList>
    </citation>
    <scope>NUCLEOTIDE SEQUENCE</scope>
    <source>
        <strain evidence="2">MAFF235873</strain>
    </source>
</reference>
<evidence type="ECO:0000256" key="1">
    <source>
        <dbReference type="SAM" id="Phobius"/>
    </source>
</evidence>
<keyword evidence="1" id="KW-1133">Transmembrane helix</keyword>
<protein>
    <submittedName>
        <fullName evidence="2">Uncharacterized protein</fullName>
    </submittedName>
</protein>
<keyword evidence="3" id="KW-1185">Reference proteome</keyword>
<name>A0AAD9HNE5_9PEZI</name>
<evidence type="ECO:0000313" key="3">
    <source>
        <dbReference type="Proteomes" id="UP001232148"/>
    </source>
</evidence>
<proteinExistence type="predicted"/>